<sequence length="420" mass="48038">NLPLHYYSVVMVYFQVIIAIEVLRCVSALDETIPPPFITQPSEDPVPSITNSFRDESSSNIIEPLMMRTEFDLFFRDYVPPTIPPAANQLTTGSPSIASRLPSYDLAPPGTITTQRTPRKRYRYQNYQWFWQFAPNVFVPEKDMKARFLHLAESIERINDQENHVDHVPFTNFHHIVFPKATSEAAEDLRILISKCLSDSGSGFGLNMGPEPVISLITPSVYQRLILYIKNKLPPFADLKKAKNQGGHQDAWLYQHESDAISTKYPLHAVEIKQILLHIGNVIRSTSRYYVQIFSMNLCLQADFVLLSLCGMEEDEAIQYVAPAIMRWFISDKRSGKIIYSRDSQSDQAGKMLSDLFCLSLYRIIKKRQAGIVNEATFQLQRLLESLKVSTIPQITQAPIPKKKKKILEQEMIGKQRLLL</sequence>
<protein>
    <submittedName>
        <fullName evidence="1">Uncharacterized protein</fullName>
    </submittedName>
</protein>
<proteinExistence type="predicted"/>
<reference evidence="1" key="1">
    <citation type="submission" date="2015-04" db="EMBL/GenBank/DDBJ databases">
        <title>The genome sequence of the plant pathogenic Rhizarian Plasmodiophora brassicae reveals insights in its biotrophic life cycle and the origin of chitin synthesis.</title>
        <authorList>
            <person name="Schwelm A."/>
            <person name="Fogelqvist J."/>
            <person name="Knaust A."/>
            <person name="Julke S."/>
            <person name="Lilja T."/>
            <person name="Dhandapani V."/>
            <person name="Bonilla-Rosso G."/>
            <person name="Karlsson M."/>
            <person name="Shevchenko A."/>
            <person name="Choi S.R."/>
            <person name="Kim H.G."/>
            <person name="Park J.Y."/>
            <person name="Lim Y.P."/>
            <person name="Ludwig-Muller J."/>
            <person name="Dixelius C."/>
        </authorList>
    </citation>
    <scope>NUCLEOTIDE SEQUENCE</scope>
    <source>
        <tissue evidence="1">Potato root galls</tissue>
    </source>
</reference>
<organism evidence="1">
    <name type="scientific">Spongospora subterranea</name>
    <dbReference type="NCBI Taxonomy" id="70186"/>
    <lineage>
        <taxon>Eukaryota</taxon>
        <taxon>Sar</taxon>
        <taxon>Rhizaria</taxon>
        <taxon>Endomyxa</taxon>
        <taxon>Phytomyxea</taxon>
        <taxon>Plasmodiophorida</taxon>
        <taxon>Plasmodiophoridae</taxon>
        <taxon>Spongospora</taxon>
    </lineage>
</organism>
<feature type="non-terminal residue" evidence="1">
    <location>
        <position position="1"/>
    </location>
</feature>
<accession>A0A0H5R7H9</accession>
<dbReference type="EMBL" id="HACM01009270">
    <property type="protein sequence ID" value="CRZ09712.1"/>
    <property type="molecule type" value="Transcribed_RNA"/>
</dbReference>
<dbReference type="AlphaFoldDB" id="A0A0H5R7H9"/>
<evidence type="ECO:0000313" key="1">
    <source>
        <dbReference type="EMBL" id="CRZ09712.1"/>
    </source>
</evidence>
<name>A0A0H5R7H9_9EUKA</name>